<dbReference type="GO" id="GO:0031119">
    <property type="term" value="P:tRNA pseudouridine synthesis"/>
    <property type="evidence" value="ECO:0007669"/>
    <property type="project" value="TreeGrafter"/>
</dbReference>
<dbReference type="STRING" id="1094619.G4Z6B4"/>
<dbReference type="PANTHER" id="PTHR21568:SF0">
    <property type="entry name" value="TRNA PSEUDOURIDINE SYNTHASE PUS10"/>
    <property type="match status" value="1"/>
</dbReference>
<dbReference type="EMBL" id="JH159153">
    <property type="protein sequence ID" value="EGZ21729.1"/>
    <property type="molecule type" value="Genomic_DNA"/>
</dbReference>
<dbReference type="GO" id="GO:0003723">
    <property type="term" value="F:RNA binding"/>
    <property type="evidence" value="ECO:0007669"/>
    <property type="project" value="InterPro"/>
</dbReference>
<evidence type="ECO:0000259" key="8">
    <source>
        <dbReference type="Pfam" id="PF21237"/>
    </source>
</evidence>
<dbReference type="NCBIfam" id="TIGR01213">
    <property type="entry name" value="pseudo_Pus10arc"/>
    <property type="match status" value="1"/>
</dbReference>
<dbReference type="SUPFAM" id="SSF55120">
    <property type="entry name" value="Pseudouridine synthase"/>
    <property type="match status" value="1"/>
</dbReference>
<dbReference type="RefSeq" id="XP_009524446.1">
    <property type="nucleotide sequence ID" value="XM_009526151.1"/>
</dbReference>
<evidence type="ECO:0000256" key="5">
    <source>
        <dbReference type="ARBA" id="ARBA00075270"/>
    </source>
</evidence>
<dbReference type="InterPro" id="IPR020103">
    <property type="entry name" value="PsdUridine_synth_cat_dom_sf"/>
</dbReference>
<evidence type="ECO:0000256" key="1">
    <source>
        <dbReference type="ARBA" id="ARBA00009652"/>
    </source>
</evidence>
<evidence type="ECO:0000256" key="6">
    <source>
        <dbReference type="ARBA" id="ARBA00079393"/>
    </source>
</evidence>
<evidence type="ECO:0000313" key="11">
    <source>
        <dbReference type="Proteomes" id="UP000002640"/>
    </source>
</evidence>
<gene>
    <name evidence="10" type="ORF">PHYSODRAFT_329641</name>
</gene>
<dbReference type="OMA" id="LVISCQR"/>
<name>G4Z6B4_PHYSP</name>
<evidence type="ECO:0000256" key="2">
    <source>
        <dbReference type="ARBA" id="ARBA00012787"/>
    </source>
</evidence>
<dbReference type="FunFam" id="3.30.70.2510:FF:000001">
    <property type="entry name" value="tRNA pseudouridine synthase Pus10"/>
    <property type="match status" value="1"/>
</dbReference>
<keyword evidence="3" id="KW-0819">tRNA processing</keyword>
<protein>
    <recommendedName>
        <fullName evidence="2">tRNA pseudouridine(55) synthase</fullName>
        <ecNumber evidence="2">5.4.99.25</ecNumber>
    </recommendedName>
    <alternativeName>
        <fullName evidence="7">tRNA pseudouridine 55 synthase</fullName>
    </alternativeName>
    <alternativeName>
        <fullName evidence="5">tRNA pseudouridylate synthase</fullName>
    </alternativeName>
    <alternativeName>
        <fullName evidence="6">tRNA-uridine isomerase</fullName>
    </alternativeName>
</protein>
<evidence type="ECO:0000256" key="4">
    <source>
        <dbReference type="ARBA" id="ARBA00023235"/>
    </source>
</evidence>
<keyword evidence="11" id="KW-1185">Reference proteome</keyword>
<keyword evidence="4" id="KW-0413">Isomerase</keyword>
<sequence length="487" mass="54044">MELSSALRTGALSTEGLQRARELGVCVRCCLRFADIDDSDIYACSEEKLVDAVHEFVKESGVLGFEPQEVSGCTCCVGVLNGTFHEKILADVQQLADKADYDVKAFSLNIKLPSVVMLREYSLLQFLRSDVENFPRKMPFDMKDVLKSFLAPSISKMLKNAECANGSEFSVLIDVKHDESADEVRQIPAIKKQLENTRKRGRGPPPVFDGFGAVSRALAALGSSMPDTIKSPPARLTTEPHAVATFERDSVYMQGRYLKFQRGLSQTPWVLDGERMGESSVEECIGDIALPFFRGSGYKFHTAGREDVDVRMLGNGRPFILEILDAEKAYLDQSEYDQIEKAVNDANNGAVEIVKVKRSTKDYFAGLQTGADSKKKTYCCVVWSEGVLTPELVAKIDAIQDLTIQQQTPIRVLHRRTLMTRPKIIHAAKCEVLNKHYMLLRLTTSAGTYVKEFVHGDRGRTNPNVASILGCDADIIQLDVESLIDAQ</sequence>
<dbReference type="Pfam" id="PF21237">
    <property type="entry name" value="Pus10_N_euk"/>
    <property type="match status" value="1"/>
</dbReference>
<organism evidence="10 11">
    <name type="scientific">Phytophthora sojae (strain P6497)</name>
    <name type="common">Soybean stem and root rot agent</name>
    <name type="synonym">Phytophthora megasperma f. sp. glycines</name>
    <dbReference type="NCBI Taxonomy" id="1094619"/>
    <lineage>
        <taxon>Eukaryota</taxon>
        <taxon>Sar</taxon>
        <taxon>Stramenopiles</taxon>
        <taxon>Oomycota</taxon>
        <taxon>Peronosporomycetes</taxon>
        <taxon>Peronosporales</taxon>
        <taxon>Peronosporaceae</taxon>
        <taxon>Phytophthora</taxon>
    </lineage>
</organism>
<dbReference type="GO" id="GO:0160148">
    <property type="term" value="F:tRNA pseudouridine(55) synthase activity"/>
    <property type="evidence" value="ECO:0007669"/>
    <property type="project" value="UniProtKB-EC"/>
</dbReference>
<dbReference type="Gene3D" id="3.30.70.3190">
    <property type="match status" value="1"/>
</dbReference>
<dbReference type="SMR" id="G4Z6B4"/>
<dbReference type="InParanoid" id="G4Z6B4"/>
<dbReference type="Proteomes" id="UP000002640">
    <property type="component" value="Unassembled WGS sequence"/>
</dbReference>
<accession>G4Z6B4</accession>
<evidence type="ECO:0000313" key="10">
    <source>
        <dbReference type="EMBL" id="EGZ21729.1"/>
    </source>
</evidence>
<dbReference type="Pfam" id="PF21238">
    <property type="entry name" value="Pus10_C"/>
    <property type="match status" value="1"/>
</dbReference>
<dbReference type="Gene3D" id="3.30.70.2510">
    <property type="match status" value="1"/>
</dbReference>
<dbReference type="EC" id="5.4.99.25" evidence="2"/>
<evidence type="ECO:0000259" key="9">
    <source>
        <dbReference type="Pfam" id="PF21238"/>
    </source>
</evidence>
<dbReference type="GeneID" id="20645975"/>
<evidence type="ECO:0000256" key="7">
    <source>
        <dbReference type="ARBA" id="ARBA00083669"/>
    </source>
</evidence>
<dbReference type="InterPro" id="IPR039894">
    <property type="entry name" value="Pus10-like"/>
</dbReference>
<reference evidence="10 11" key="1">
    <citation type="journal article" date="2006" name="Science">
        <title>Phytophthora genome sequences uncover evolutionary origins and mechanisms of pathogenesis.</title>
        <authorList>
            <person name="Tyler B.M."/>
            <person name="Tripathy S."/>
            <person name="Zhang X."/>
            <person name="Dehal P."/>
            <person name="Jiang R.H."/>
            <person name="Aerts A."/>
            <person name="Arredondo F.D."/>
            <person name="Baxter L."/>
            <person name="Bensasson D."/>
            <person name="Beynon J.L."/>
            <person name="Chapman J."/>
            <person name="Damasceno C.M."/>
            <person name="Dorrance A.E."/>
            <person name="Dou D."/>
            <person name="Dickerman A.W."/>
            <person name="Dubchak I.L."/>
            <person name="Garbelotto M."/>
            <person name="Gijzen M."/>
            <person name="Gordon S.G."/>
            <person name="Govers F."/>
            <person name="Grunwald N.J."/>
            <person name="Huang W."/>
            <person name="Ivors K.L."/>
            <person name="Jones R.W."/>
            <person name="Kamoun S."/>
            <person name="Krampis K."/>
            <person name="Lamour K.H."/>
            <person name="Lee M.K."/>
            <person name="McDonald W.H."/>
            <person name="Medina M."/>
            <person name="Meijer H.J."/>
            <person name="Nordberg E.K."/>
            <person name="Maclean D.J."/>
            <person name="Ospina-Giraldo M.D."/>
            <person name="Morris P.F."/>
            <person name="Phuntumart V."/>
            <person name="Putnam N.H."/>
            <person name="Rash S."/>
            <person name="Rose J.K."/>
            <person name="Sakihama Y."/>
            <person name="Salamov A.A."/>
            <person name="Savidor A."/>
            <person name="Scheuring C.F."/>
            <person name="Smith B.M."/>
            <person name="Sobral B.W."/>
            <person name="Terry A."/>
            <person name="Torto-Alalibo T.A."/>
            <person name="Win J."/>
            <person name="Xu Z."/>
            <person name="Zhang H."/>
            <person name="Grigoriev I.V."/>
            <person name="Rokhsar D.S."/>
            <person name="Boore J.L."/>
        </authorList>
    </citation>
    <scope>NUCLEOTIDE SEQUENCE [LARGE SCALE GENOMIC DNA]</scope>
    <source>
        <strain evidence="10 11">P6497</strain>
    </source>
</reference>
<dbReference type="AlphaFoldDB" id="G4Z6B4"/>
<dbReference type="InterPro" id="IPR048742">
    <property type="entry name" value="Pus10_N_euk"/>
</dbReference>
<proteinExistence type="inferred from homology"/>
<dbReference type="PANTHER" id="PTHR21568">
    <property type="entry name" value="TRNA PSEUDOURIDINE SYNTHASE PUS10"/>
    <property type="match status" value="1"/>
</dbReference>
<dbReference type="KEGG" id="psoj:PHYSODRAFT_329641"/>
<feature type="domain" description="Pus10-like C-terminal" evidence="9">
    <location>
        <begin position="252"/>
        <end position="482"/>
    </location>
</feature>
<comment type="similarity">
    <text evidence="1">Belongs to the pseudouridine synthase Pus10 family.</text>
</comment>
<dbReference type="FunFam" id="3.30.70.3190:FF:000001">
    <property type="entry name" value="tRNA pseudouridine synthase Pus10"/>
    <property type="match status" value="1"/>
</dbReference>
<feature type="domain" description="Pus10 N-terminal eukaryotes" evidence="8">
    <location>
        <begin position="73"/>
        <end position="235"/>
    </location>
</feature>
<dbReference type="InterPro" id="IPR048741">
    <property type="entry name" value="Pus10-like_C"/>
</dbReference>
<evidence type="ECO:0000256" key="3">
    <source>
        <dbReference type="ARBA" id="ARBA00022694"/>
    </source>
</evidence>